<feature type="non-terminal residue" evidence="2">
    <location>
        <position position="1"/>
    </location>
</feature>
<dbReference type="AlphaFoldDB" id="X1TWZ5"/>
<gene>
    <name evidence="2" type="ORF">S12H4_52670</name>
</gene>
<reference evidence="2" key="1">
    <citation type="journal article" date="2014" name="Front. Microbiol.">
        <title>High frequency of phylogenetically diverse reductive dehalogenase-homologous genes in deep subseafloor sedimentary metagenomes.</title>
        <authorList>
            <person name="Kawai M."/>
            <person name="Futagami T."/>
            <person name="Toyoda A."/>
            <person name="Takaki Y."/>
            <person name="Nishi S."/>
            <person name="Hori S."/>
            <person name="Arai W."/>
            <person name="Tsubouchi T."/>
            <person name="Morono Y."/>
            <person name="Uchiyama I."/>
            <person name="Ito T."/>
            <person name="Fujiyama A."/>
            <person name="Inagaki F."/>
            <person name="Takami H."/>
        </authorList>
    </citation>
    <scope>NUCLEOTIDE SEQUENCE</scope>
    <source>
        <strain evidence="2">Expedition CK06-06</strain>
    </source>
</reference>
<feature type="domain" description="Transcription factor zinc-finger" evidence="1">
    <location>
        <begin position="71"/>
        <end position="114"/>
    </location>
</feature>
<proteinExistence type="predicted"/>
<organism evidence="2">
    <name type="scientific">marine sediment metagenome</name>
    <dbReference type="NCBI Taxonomy" id="412755"/>
    <lineage>
        <taxon>unclassified sequences</taxon>
        <taxon>metagenomes</taxon>
        <taxon>ecological metagenomes</taxon>
    </lineage>
</organism>
<evidence type="ECO:0000259" key="1">
    <source>
        <dbReference type="Pfam" id="PF13453"/>
    </source>
</evidence>
<dbReference type="Pfam" id="PF13453">
    <property type="entry name" value="Zn_ribbon_TFIIB"/>
    <property type="match status" value="2"/>
</dbReference>
<dbReference type="EMBL" id="BARW01033439">
    <property type="protein sequence ID" value="GAJ09789.1"/>
    <property type="molecule type" value="Genomic_DNA"/>
</dbReference>
<name>X1TWZ5_9ZZZZ</name>
<feature type="domain" description="Transcription factor zinc-finger" evidence="1">
    <location>
        <begin position="8"/>
        <end position="46"/>
    </location>
</feature>
<accession>X1TWZ5</accession>
<protein>
    <recommendedName>
        <fullName evidence="1">Transcription factor zinc-finger domain-containing protein</fullName>
    </recommendedName>
</protein>
<comment type="caution">
    <text evidence="2">The sequence shown here is derived from an EMBL/GenBank/DDBJ whole genome shotgun (WGS) entry which is preliminary data.</text>
</comment>
<sequence>YLENGIMDCPVCKNAMITLELEEVEIDYCTDCGGIWLDAGELEMLLGEPEKAKQLLDSFKADRQCSEKPRKCPICDKKMHKIIVGQSQPTLLIDKCSKGDGLWFDKGELHDIFDRAQLDEGSKIQGLLADMFGHDKKDEG</sequence>
<evidence type="ECO:0000313" key="2">
    <source>
        <dbReference type="EMBL" id="GAJ09789.1"/>
    </source>
</evidence>
<dbReference type="InterPro" id="IPR027392">
    <property type="entry name" value="TF_Znf"/>
</dbReference>